<dbReference type="InterPro" id="IPR005467">
    <property type="entry name" value="His_kinase_dom"/>
</dbReference>
<dbReference type="CDD" id="cd00082">
    <property type="entry name" value="HisKA"/>
    <property type="match status" value="1"/>
</dbReference>
<feature type="domain" description="HAMP" evidence="12">
    <location>
        <begin position="160"/>
        <end position="216"/>
    </location>
</feature>
<keyword evidence="4" id="KW-1003">Cell membrane</keyword>
<evidence type="ECO:0000256" key="2">
    <source>
        <dbReference type="ARBA" id="ARBA00004651"/>
    </source>
</evidence>
<dbReference type="SUPFAM" id="SSF47384">
    <property type="entry name" value="Homodimeric domain of signal transducing histidine kinase"/>
    <property type="match status" value="1"/>
</dbReference>
<evidence type="ECO:0000313" key="13">
    <source>
        <dbReference type="EMBL" id="TCK06146.1"/>
    </source>
</evidence>
<dbReference type="PROSITE" id="PS50109">
    <property type="entry name" value="HIS_KIN"/>
    <property type="match status" value="1"/>
</dbReference>
<keyword evidence="10" id="KW-0472">Membrane</keyword>
<comment type="subcellular location">
    <subcellularLocation>
        <location evidence="2">Cell membrane</location>
        <topology evidence="2">Multi-pass membrane protein</topology>
    </subcellularLocation>
</comment>
<comment type="catalytic activity">
    <reaction evidence="1">
        <text>ATP + protein L-histidine = ADP + protein N-phospho-L-histidine.</text>
        <dbReference type="EC" id="2.7.13.3"/>
    </reaction>
</comment>
<dbReference type="Gene3D" id="3.30.565.10">
    <property type="entry name" value="Histidine kinase-like ATPase, C-terminal domain"/>
    <property type="match status" value="1"/>
</dbReference>
<dbReference type="EMBL" id="SMFU01000009">
    <property type="protein sequence ID" value="TCK06146.1"/>
    <property type="molecule type" value="Genomic_DNA"/>
</dbReference>
<dbReference type="InterPro" id="IPR036890">
    <property type="entry name" value="HATPase_C_sf"/>
</dbReference>
<evidence type="ECO:0000256" key="3">
    <source>
        <dbReference type="ARBA" id="ARBA00012438"/>
    </source>
</evidence>
<evidence type="ECO:0000313" key="14">
    <source>
        <dbReference type="Proteomes" id="UP000294546"/>
    </source>
</evidence>
<evidence type="ECO:0000256" key="9">
    <source>
        <dbReference type="ARBA" id="ARBA00022840"/>
    </source>
</evidence>
<keyword evidence="8 13" id="KW-0418">Kinase</keyword>
<evidence type="ECO:0000256" key="10">
    <source>
        <dbReference type="SAM" id="Phobius"/>
    </source>
</evidence>
<dbReference type="CDD" id="cd06225">
    <property type="entry name" value="HAMP"/>
    <property type="match status" value="1"/>
</dbReference>
<organism evidence="13 14">
    <name type="scientific">Marinobacterium mangrovicola</name>
    <dbReference type="NCBI Taxonomy" id="1476959"/>
    <lineage>
        <taxon>Bacteria</taxon>
        <taxon>Pseudomonadati</taxon>
        <taxon>Pseudomonadota</taxon>
        <taxon>Gammaproteobacteria</taxon>
        <taxon>Oceanospirillales</taxon>
        <taxon>Oceanospirillaceae</taxon>
        <taxon>Marinobacterium</taxon>
    </lineage>
</organism>
<dbReference type="InterPro" id="IPR050980">
    <property type="entry name" value="2C_sensor_his_kinase"/>
</dbReference>
<dbReference type="Pfam" id="PF00672">
    <property type="entry name" value="HAMP"/>
    <property type="match status" value="1"/>
</dbReference>
<keyword evidence="6" id="KW-0808">Transferase</keyword>
<dbReference type="PRINTS" id="PR00344">
    <property type="entry name" value="BCTRLSENSOR"/>
</dbReference>
<dbReference type="InterPro" id="IPR004358">
    <property type="entry name" value="Sig_transdc_His_kin-like_C"/>
</dbReference>
<feature type="transmembrane region" description="Helical" evidence="10">
    <location>
        <begin position="135"/>
        <end position="163"/>
    </location>
</feature>
<gene>
    <name evidence="13" type="ORF">CLV83_3096</name>
</gene>
<dbReference type="SMART" id="SM00387">
    <property type="entry name" value="HATPase_c"/>
    <property type="match status" value="1"/>
</dbReference>
<keyword evidence="14" id="KW-1185">Reference proteome</keyword>
<dbReference type="OrthoDB" id="9804645at2"/>
<dbReference type="Pfam" id="PF02518">
    <property type="entry name" value="HATPase_c"/>
    <property type="match status" value="1"/>
</dbReference>
<dbReference type="Pfam" id="PF00512">
    <property type="entry name" value="HisKA"/>
    <property type="match status" value="1"/>
</dbReference>
<evidence type="ECO:0000259" key="12">
    <source>
        <dbReference type="PROSITE" id="PS50885"/>
    </source>
</evidence>
<keyword evidence="10" id="KW-1133">Transmembrane helix</keyword>
<accession>A0A4V2PDT4</accession>
<dbReference type="InterPro" id="IPR003661">
    <property type="entry name" value="HisK_dim/P_dom"/>
</dbReference>
<dbReference type="GO" id="GO:0005886">
    <property type="term" value="C:plasma membrane"/>
    <property type="evidence" value="ECO:0007669"/>
    <property type="project" value="UniProtKB-SubCell"/>
</dbReference>
<keyword evidence="5" id="KW-0597">Phosphoprotein</keyword>
<dbReference type="RefSeq" id="WP_132294158.1">
    <property type="nucleotide sequence ID" value="NZ_SMFU01000009.1"/>
</dbReference>
<dbReference type="SUPFAM" id="SSF158472">
    <property type="entry name" value="HAMP domain-like"/>
    <property type="match status" value="1"/>
</dbReference>
<sequence length="433" mass="48251">MSWHRKLFWKIFLVIWLISAAGTGLAVIGILNIAEERQNKELLETRALGQARLMLEWEDRGDRRHHDDDEDDHDGHRRMIPLWIFDAESGVQLQGPDRRPPRESSALSFAMEGLQGEPLRVVVHAPRTGLYLKKILGFLVSVQAVIVLLVSAVAALFLSWLIVRPINQLRAHAKDLYHNQNLSTRASTRLSQRRDEIGELSREFNAMAGYVEDTLTAQQRLLQDVSHELRAPLARLQVAAGLAEQRLGEDDPTASRINRECEKLDGLIDKILSLSRLDQVEPGGEPFVLQELFDELRADVDFTQPERPIQVSVNPPALRLALNDELLRGALANLVSNALKYTDADTLLEIRAARVAEGVRLWVRDRGPGVSEDLLARMTDPFVRGGGDCEGYGLGLSITRRAVERLGGSLSLSNHPDGGLECVVILPKSVVLT</sequence>
<keyword evidence="9" id="KW-0067">ATP-binding</keyword>
<dbReference type="Proteomes" id="UP000294546">
    <property type="component" value="Unassembled WGS sequence"/>
</dbReference>
<dbReference type="Gene3D" id="6.10.340.10">
    <property type="match status" value="1"/>
</dbReference>
<evidence type="ECO:0000256" key="7">
    <source>
        <dbReference type="ARBA" id="ARBA00022741"/>
    </source>
</evidence>
<evidence type="ECO:0000256" key="8">
    <source>
        <dbReference type="ARBA" id="ARBA00022777"/>
    </source>
</evidence>
<dbReference type="GO" id="GO:0005524">
    <property type="term" value="F:ATP binding"/>
    <property type="evidence" value="ECO:0007669"/>
    <property type="project" value="UniProtKB-KW"/>
</dbReference>
<keyword evidence="7" id="KW-0547">Nucleotide-binding</keyword>
<dbReference type="PROSITE" id="PS50885">
    <property type="entry name" value="HAMP"/>
    <property type="match status" value="1"/>
</dbReference>
<protein>
    <recommendedName>
        <fullName evidence="3">histidine kinase</fullName>
        <ecNumber evidence="3">2.7.13.3</ecNumber>
    </recommendedName>
</protein>
<dbReference type="EC" id="2.7.13.3" evidence="3"/>
<evidence type="ECO:0000256" key="1">
    <source>
        <dbReference type="ARBA" id="ARBA00000085"/>
    </source>
</evidence>
<feature type="transmembrane region" description="Helical" evidence="10">
    <location>
        <begin position="7"/>
        <end position="34"/>
    </location>
</feature>
<evidence type="ECO:0000256" key="5">
    <source>
        <dbReference type="ARBA" id="ARBA00022553"/>
    </source>
</evidence>
<evidence type="ECO:0000256" key="6">
    <source>
        <dbReference type="ARBA" id="ARBA00022679"/>
    </source>
</evidence>
<keyword evidence="10" id="KW-0812">Transmembrane</keyword>
<evidence type="ECO:0000259" key="11">
    <source>
        <dbReference type="PROSITE" id="PS50109"/>
    </source>
</evidence>
<dbReference type="InterPro" id="IPR003594">
    <property type="entry name" value="HATPase_dom"/>
</dbReference>
<dbReference type="GO" id="GO:0000155">
    <property type="term" value="F:phosphorelay sensor kinase activity"/>
    <property type="evidence" value="ECO:0007669"/>
    <property type="project" value="InterPro"/>
</dbReference>
<dbReference type="SMART" id="SM00304">
    <property type="entry name" value="HAMP"/>
    <property type="match status" value="1"/>
</dbReference>
<dbReference type="PANTHER" id="PTHR44936">
    <property type="entry name" value="SENSOR PROTEIN CREC"/>
    <property type="match status" value="1"/>
</dbReference>
<dbReference type="Gene3D" id="1.10.287.130">
    <property type="match status" value="1"/>
</dbReference>
<comment type="caution">
    <text evidence="13">The sequence shown here is derived from an EMBL/GenBank/DDBJ whole genome shotgun (WGS) entry which is preliminary data.</text>
</comment>
<dbReference type="SMART" id="SM00388">
    <property type="entry name" value="HisKA"/>
    <property type="match status" value="1"/>
</dbReference>
<proteinExistence type="predicted"/>
<dbReference type="AlphaFoldDB" id="A0A4V2PDT4"/>
<dbReference type="CDD" id="cd00075">
    <property type="entry name" value="HATPase"/>
    <property type="match status" value="1"/>
</dbReference>
<name>A0A4V2PDT4_9GAMM</name>
<evidence type="ECO:0000256" key="4">
    <source>
        <dbReference type="ARBA" id="ARBA00022475"/>
    </source>
</evidence>
<dbReference type="InterPro" id="IPR036097">
    <property type="entry name" value="HisK_dim/P_sf"/>
</dbReference>
<dbReference type="InterPro" id="IPR003660">
    <property type="entry name" value="HAMP_dom"/>
</dbReference>
<dbReference type="SUPFAM" id="SSF55874">
    <property type="entry name" value="ATPase domain of HSP90 chaperone/DNA topoisomerase II/histidine kinase"/>
    <property type="match status" value="1"/>
</dbReference>
<dbReference type="PANTHER" id="PTHR44936:SF10">
    <property type="entry name" value="SENSOR PROTEIN RSTB"/>
    <property type="match status" value="1"/>
</dbReference>
<feature type="domain" description="Histidine kinase" evidence="11">
    <location>
        <begin position="224"/>
        <end position="430"/>
    </location>
</feature>
<reference evidence="13 14" key="1">
    <citation type="submission" date="2019-03" db="EMBL/GenBank/DDBJ databases">
        <title>Genomic Encyclopedia of Archaeal and Bacterial Type Strains, Phase II (KMG-II): from individual species to whole genera.</title>
        <authorList>
            <person name="Goeker M."/>
        </authorList>
    </citation>
    <scope>NUCLEOTIDE SEQUENCE [LARGE SCALE GENOMIC DNA]</scope>
    <source>
        <strain evidence="13 14">DSM 27697</strain>
    </source>
</reference>